<dbReference type="InterPro" id="IPR052953">
    <property type="entry name" value="Ser-rich/MCO-related"/>
</dbReference>
<evidence type="ECO:0000313" key="4">
    <source>
        <dbReference type="Proteomes" id="UP000053558"/>
    </source>
</evidence>
<dbReference type="EMBL" id="JH711574">
    <property type="protein sequence ID" value="EIW84926.1"/>
    <property type="molecule type" value="Genomic_DNA"/>
</dbReference>
<feature type="transmembrane region" description="Helical" evidence="1">
    <location>
        <begin position="164"/>
        <end position="185"/>
    </location>
</feature>
<gene>
    <name evidence="3" type="ORF">CONPUDRAFT_162242</name>
</gene>
<reference evidence="4" key="1">
    <citation type="journal article" date="2012" name="Science">
        <title>The Paleozoic origin of enzymatic lignin decomposition reconstructed from 31 fungal genomes.</title>
        <authorList>
            <person name="Floudas D."/>
            <person name="Binder M."/>
            <person name="Riley R."/>
            <person name="Barry K."/>
            <person name="Blanchette R.A."/>
            <person name="Henrissat B."/>
            <person name="Martinez A.T."/>
            <person name="Otillar R."/>
            <person name="Spatafora J.W."/>
            <person name="Yadav J.S."/>
            <person name="Aerts A."/>
            <person name="Benoit I."/>
            <person name="Boyd A."/>
            <person name="Carlson A."/>
            <person name="Copeland A."/>
            <person name="Coutinho P.M."/>
            <person name="de Vries R.P."/>
            <person name="Ferreira P."/>
            <person name="Findley K."/>
            <person name="Foster B."/>
            <person name="Gaskell J."/>
            <person name="Glotzer D."/>
            <person name="Gorecki P."/>
            <person name="Heitman J."/>
            <person name="Hesse C."/>
            <person name="Hori C."/>
            <person name="Igarashi K."/>
            <person name="Jurgens J.A."/>
            <person name="Kallen N."/>
            <person name="Kersten P."/>
            <person name="Kohler A."/>
            <person name="Kuees U."/>
            <person name="Kumar T.K.A."/>
            <person name="Kuo A."/>
            <person name="LaButti K."/>
            <person name="Larrondo L.F."/>
            <person name="Lindquist E."/>
            <person name="Ling A."/>
            <person name="Lombard V."/>
            <person name="Lucas S."/>
            <person name="Lundell T."/>
            <person name="Martin R."/>
            <person name="McLaughlin D.J."/>
            <person name="Morgenstern I."/>
            <person name="Morin E."/>
            <person name="Murat C."/>
            <person name="Nagy L.G."/>
            <person name="Nolan M."/>
            <person name="Ohm R.A."/>
            <person name="Patyshakuliyeva A."/>
            <person name="Rokas A."/>
            <person name="Ruiz-Duenas F.J."/>
            <person name="Sabat G."/>
            <person name="Salamov A."/>
            <person name="Samejima M."/>
            <person name="Schmutz J."/>
            <person name="Slot J.C."/>
            <person name="St John F."/>
            <person name="Stenlid J."/>
            <person name="Sun H."/>
            <person name="Sun S."/>
            <person name="Syed K."/>
            <person name="Tsang A."/>
            <person name="Wiebenga A."/>
            <person name="Young D."/>
            <person name="Pisabarro A."/>
            <person name="Eastwood D.C."/>
            <person name="Martin F."/>
            <person name="Cullen D."/>
            <person name="Grigoriev I.V."/>
            <person name="Hibbett D.S."/>
        </authorList>
    </citation>
    <scope>NUCLEOTIDE SEQUENCE [LARGE SCALE GENOMIC DNA]</scope>
    <source>
        <strain evidence="4">RWD-64-598 SS2</strain>
    </source>
</reference>
<keyword evidence="4" id="KW-1185">Reference proteome</keyword>
<dbReference type="CDD" id="cd00920">
    <property type="entry name" value="Cupredoxin"/>
    <property type="match status" value="1"/>
</dbReference>
<dbReference type="PANTHER" id="PTHR34883">
    <property type="entry name" value="SERINE-RICH PROTEIN, PUTATIVE-RELATED-RELATED"/>
    <property type="match status" value="1"/>
</dbReference>
<keyword evidence="1" id="KW-0812">Transmembrane</keyword>
<dbReference type="Proteomes" id="UP000053558">
    <property type="component" value="Unassembled WGS sequence"/>
</dbReference>
<dbReference type="RefSeq" id="XP_007764585.1">
    <property type="nucleotide sequence ID" value="XM_007766395.1"/>
</dbReference>
<organism evidence="3 4">
    <name type="scientific">Coniophora puteana (strain RWD-64-598)</name>
    <name type="common">Brown rot fungus</name>
    <dbReference type="NCBI Taxonomy" id="741705"/>
    <lineage>
        <taxon>Eukaryota</taxon>
        <taxon>Fungi</taxon>
        <taxon>Dikarya</taxon>
        <taxon>Basidiomycota</taxon>
        <taxon>Agaricomycotina</taxon>
        <taxon>Agaricomycetes</taxon>
        <taxon>Agaricomycetidae</taxon>
        <taxon>Boletales</taxon>
        <taxon>Coniophorineae</taxon>
        <taxon>Coniophoraceae</taxon>
        <taxon>Coniophora</taxon>
    </lineage>
</organism>
<name>A0A5M3N0X1_CONPW</name>
<keyword evidence="1" id="KW-0472">Membrane</keyword>
<protein>
    <recommendedName>
        <fullName evidence="5">Cupredoxin</fullName>
    </recommendedName>
</protein>
<dbReference type="AlphaFoldDB" id="A0A5M3N0X1"/>
<dbReference type="PANTHER" id="PTHR34883:SF15">
    <property type="entry name" value="EXTRACELLULAR SERINE-RICH PROTEIN"/>
    <property type="match status" value="1"/>
</dbReference>
<feature type="chain" id="PRO_5024310718" description="Cupredoxin" evidence="2">
    <location>
        <begin position="19"/>
        <end position="186"/>
    </location>
</feature>
<sequence>MRFSAAFFAVVCSAAAAAQQTYTILVGSNGTATFNPPYVNATSGDKIAFQFVGGNHTVTQSAFNMPCENNTSPMTGMDSGFQPVATNASMYPQYSLTMTNSNTMWFYCRQIGHCEKGMVFAINPTEQMTFQAFQNTAKASGSSLSSSATMSGAMPVSASTTNGAVLHGVSSAFVTLFLGASLIILA</sequence>
<feature type="signal peptide" evidence="2">
    <location>
        <begin position="1"/>
        <end position="18"/>
    </location>
</feature>
<keyword evidence="1" id="KW-1133">Transmembrane helix</keyword>
<evidence type="ECO:0000256" key="1">
    <source>
        <dbReference type="SAM" id="Phobius"/>
    </source>
</evidence>
<dbReference type="OMA" id="FANGCTP"/>
<accession>A0A5M3N0X1</accession>
<dbReference type="InterPro" id="IPR008972">
    <property type="entry name" value="Cupredoxin"/>
</dbReference>
<comment type="caution">
    <text evidence="3">The sequence shown here is derived from an EMBL/GenBank/DDBJ whole genome shotgun (WGS) entry which is preliminary data.</text>
</comment>
<evidence type="ECO:0000313" key="3">
    <source>
        <dbReference type="EMBL" id="EIW84926.1"/>
    </source>
</evidence>
<evidence type="ECO:0000256" key="2">
    <source>
        <dbReference type="SAM" id="SignalP"/>
    </source>
</evidence>
<proteinExistence type="predicted"/>
<dbReference type="GeneID" id="19204706"/>
<dbReference type="OrthoDB" id="1921208at2759"/>
<keyword evidence="2" id="KW-0732">Signal</keyword>
<dbReference type="Gene3D" id="2.60.40.420">
    <property type="entry name" value="Cupredoxins - blue copper proteins"/>
    <property type="match status" value="1"/>
</dbReference>
<evidence type="ECO:0008006" key="5">
    <source>
        <dbReference type="Google" id="ProtNLM"/>
    </source>
</evidence>
<dbReference type="KEGG" id="cput:CONPUDRAFT_162242"/>
<dbReference type="SUPFAM" id="SSF49503">
    <property type="entry name" value="Cupredoxins"/>
    <property type="match status" value="1"/>
</dbReference>